<name>A0A9W6T100_CANBO</name>
<dbReference type="AlphaFoldDB" id="A0A9W6T100"/>
<protein>
    <submittedName>
        <fullName evidence="1">Unnamed protein product</fullName>
    </submittedName>
</protein>
<dbReference type="Proteomes" id="UP001165120">
    <property type="component" value="Unassembled WGS sequence"/>
</dbReference>
<keyword evidence="2" id="KW-1185">Reference proteome</keyword>
<reference evidence="1" key="1">
    <citation type="submission" date="2023-04" db="EMBL/GenBank/DDBJ databases">
        <title>Candida boidinii NBRC 10035.</title>
        <authorList>
            <person name="Ichikawa N."/>
            <person name="Sato H."/>
            <person name="Tonouchi N."/>
        </authorList>
    </citation>
    <scope>NUCLEOTIDE SEQUENCE</scope>
    <source>
        <strain evidence="1">NBRC 10035</strain>
    </source>
</reference>
<comment type="caution">
    <text evidence="1">The sequence shown here is derived from an EMBL/GenBank/DDBJ whole genome shotgun (WGS) entry which is preliminary data.</text>
</comment>
<accession>A0A9W6T100</accession>
<evidence type="ECO:0000313" key="2">
    <source>
        <dbReference type="Proteomes" id="UP001165120"/>
    </source>
</evidence>
<evidence type="ECO:0000313" key="1">
    <source>
        <dbReference type="EMBL" id="GME72501.1"/>
    </source>
</evidence>
<dbReference type="EMBL" id="BSXN01001294">
    <property type="protein sequence ID" value="GME72501.1"/>
    <property type="molecule type" value="Genomic_DNA"/>
</dbReference>
<organism evidence="1 2">
    <name type="scientific">Candida boidinii</name>
    <name type="common">Yeast</name>
    <dbReference type="NCBI Taxonomy" id="5477"/>
    <lineage>
        <taxon>Eukaryota</taxon>
        <taxon>Fungi</taxon>
        <taxon>Dikarya</taxon>
        <taxon>Ascomycota</taxon>
        <taxon>Saccharomycotina</taxon>
        <taxon>Pichiomycetes</taxon>
        <taxon>Pichiales</taxon>
        <taxon>Pichiaceae</taxon>
        <taxon>Ogataea</taxon>
        <taxon>Ogataea/Candida clade</taxon>
    </lineage>
</organism>
<gene>
    <name evidence="1" type="ORF">Cboi02_000363200</name>
</gene>
<sequence>MFFEFFSDRKRFSDTKIFNDRVKNDLSVIADEHDFKFKLVFYLTSAPNILKNDDSEIKDAFTTFHNKYKNIDDFGKIFDSISQKEENKNGVNLKGFAVTENKRFPGYTALLSFFQKDIAETKNLSNETQEKLKTYALNVAKERYQAMVEIFDKVDFYKKCLAKDDAEMTFKRLANFDSQCQGMEREIFKFSDFNKDNWKSLPKVKGTKLVDDTHQNILRKLKDIAITLSC</sequence>
<proteinExistence type="predicted"/>